<evidence type="ECO:0000259" key="3">
    <source>
        <dbReference type="PROSITE" id="PS50075"/>
    </source>
</evidence>
<gene>
    <name evidence="4" type="ORF">ACFQGO_38930</name>
</gene>
<protein>
    <submittedName>
        <fullName evidence="4">Phosphopantetheine-binding protein</fullName>
    </submittedName>
</protein>
<accession>A0ABW1BJP9</accession>
<dbReference type="InterPro" id="IPR036736">
    <property type="entry name" value="ACP-like_sf"/>
</dbReference>
<evidence type="ECO:0000256" key="2">
    <source>
        <dbReference type="ARBA" id="ARBA00022553"/>
    </source>
</evidence>
<dbReference type="PROSITE" id="PS50075">
    <property type="entry name" value="CARRIER"/>
    <property type="match status" value="1"/>
</dbReference>
<evidence type="ECO:0000256" key="1">
    <source>
        <dbReference type="ARBA" id="ARBA00022450"/>
    </source>
</evidence>
<evidence type="ECO:0000313" key="5">
    <source>
        <dbReference type="Proteomes" id="UP001596112"/>
    </source>
</evidence>
<dbReference type="PROSITE" id="PS00012">
    <property type="entry name" value="PHOSPHOPANTETHEINE"/>
    <property type="match status" value="1"/>
</dbReference>
<dbReference type="SMART" id="SM00823">
    <property type="entry name" value="PKS_PP"/>
    <property type="match status" value="1"/>
</dbReference>
<keyword evidence="1" id="KW-0596">Phosphopantetheine</keyword>
<dbReference type="InterPro" id="IPR006162">
    <property type="entry name" value="Ppantetheine_attach_site"/>
</dbReference>
<dbReference type="Proteomes" id="UP001596112">
    <property type="component" value="Unassembled WGS sequence"/>
</dbReference>
<dbReference type="InterPro" id="IPR020806">
    <property type="entry name" value="PKS_PP-bd"/>
</dbReference>
<dbReference type="Pfam" id="PF00550">
    <property type="entry name" value="PP-binding"/>
    <property type="match status" value="1"/>
</dbReference>
<dbReference type="SMART" id="SM01294">
    <property type="entry name" value="PKS_PP_betabranch"/>
    <property type="match status" value="1"/>
</dbReference>
<dbReference type="RefSeq" id="WP_380970191.1">
    <property type="nucleotide sequence ID" value="NZ_JBHSNZ010000103.1"/>
</dbReference>
<dbReference type="Gene3D" id="3.40.50.720">
    <property type="entry name" value="NAD(P)-binding Rossmann-like Domain"/>
    <property type="match status" value="1"/>
</dbReference>
<proteinExistence type="predicted"/>
<dbReference type="InterPro" id="IPR050091">
    <property type="entry name" value="PKS_NRPS_Biosynth_Enz"/>
</dbReference>
<comment type="caution">
    <text evidence="4">The sequence shown here is derived from an EMBL/GenBank/DDBJ whole genome shotgun (WGS) entry which is preliminary data.</text>
</comment>
<name>A0ABW1BJP9_9ACTN</name>
<dbReference type="PANTHER" id="PTHR43775:SF37">
    <property type="entry name" value="SI:DKEY-61P9.11"/>
    <property type="match status" value="1"/>
</dbReference>
<feature type="non-terminal residue" evidence="4">
    <location>
        <position position="1"/>
    </location>
</feature>
<dbReference type="InterPro" id="IPR009081">
    <property type="entry name" value="PP-bd_ACP"/>
</dbReference>
<dbReference type="SUPFAM" id="SSF47336">
    <property type="entry name" value="ACP-like"/>
    <property type="match status" value="1"/>
</dbReference>
<sequence length="276" mass="28989">RGLAGVSVAWGPWTGGGMAEGPEAVEALRRRGVLALEPGRAVGALAAVVPAGDPVSVVADVDWERFAPAFTSVRDSALLTGLAEVRGAAAAADAPEPDRAQASTLREDLAAKSADERRQALLDLVRGRAAEVLGHGDSTMVGAGHAFRDLGVDSLTAVELRNRLAADAGTKLPSTLVFDYPTPRHLAAFLEESLFDAADRGDESALVAELDRLASAISRLSPDNGARTLAKARLRSMLSELGDQQETEPKVSVTEQLDAASDDEIFDFINRELGRS</sequence>
<feature type="domain" description="Carrier" evidence="3">
    <location>
        <begin position="119"/>
        <end position="194"/>
    </location>
</feature>
<dbReference type="Gene3D" id="1.10.1200.10">
    <property type="entry name" value="ACP-like"/>
    <property type="match status" value="1"/>
</dbReference>
<keyword evidence="2" id="KW-0597">Phosphoprotein</keyword>
<dbReference type="PANTHER" id="PTHR43775">
    <property type="entry name" value="FATTY ACID SYNTHASE"/>
    <property type="match status" value="1"/>
</dbReference>
<dbReference type="EMBL" id="JBHSNZ010000103">
    <property type="protein sequence ID" value="MFC5813403.1"/>
    <property type="molecule type" value="Genomic_DNA"/>
</dbReference>
<reference evidence="5" key="1">
    <citation type="journal article" date="2019" name="Int. J. Syst. Evol. Microbiol.">
        <title>The Global Catalogue of Microorganisms (GCM) 10K type strain sequencing project: providing services to taxonomists for standard genome sequencing and annotation.</title>
        <authorList>
            <consortium name="The Broad Institute Genomics Platform"/>
            <consortium name="The Broad Institute Genome Sequencing Center for Infectious Disease"/>
            <person name="Wu L."/>
            <person name="Ma J."/>
        </authorList>
    </citation>
    <scope>NUCLEOTIDE SEQUENCE [LARGE SCALE GENOMIC DNA]</scope>
    <source>
        <strain evidence="5">JCM 9918</strain>
    </source>
</reference>
<organism evidence="4 5">
    <name type="scientific">Streptomyces heilongjiangensis</name>
    <dbReference type="NCBI Taxonomy" id="945052"/>
    <lineage>
        <taxon>Bacteria</taxon>
        <taxon>Bacillati</taxon>
        <taxon>Actinomycetota</taxon>
        <taxon>Actinomycetes</taxon>
        <taxon>Kitasatosporales</taxon>
        <taxon>Streptomycetaceae</taxon>
        <taxon>Streptomyces</taxon>
    </lineage>
</organism>
<evidence type="ECO:0000313" key="4">
    <source>
        <dbReference type="EMBL" id="MFC5813403.1"/>
    </source>
</evidence>
<keyword evidence="5" id="KW-1185">Reference proteome</keyword>